<dbReference type="InterPro" id="IPR004358">
    <property type="entry name" value="Sig_transdc_His_kin-like_C"/>
</dbReference>
<dbReference type="RefSeq" id="WP_094986219.1">
    <property type="nucleotide sequence ID" value="NZ_NHNI01000003.1"/>
</dbReference>
<dbReference type="Pfam" id="PF25323">
    <property type="entry name" value="6TM_PilS"/>
    <property type="match status" value="1"/>
</dbReference>
<keyword evidence="10" id="KW-0812">Transmembrane</keyword>
<keyword evidence="5" id="KW-0597">Phosphoprotein</keyword>
<name>A0A266Q2X2_9GAMM</name>
<feature type="transmembrane region" description="Helical" evidence="10">
    <location>
        <begin position="144"/>
        <end position="161"/>
    </location>
</feature>
<accession>A0A266Q2X2</accession>
<dbReference type="EMBL" id="NHNI01000003">
    <property type="protein sequence ID" value="OZY83966.1"/>
    <property type="molecule type" value="Genomic_DNA"/>
</dbReference>
<evidence type="ECO:0000256" key="2">
    <source>
        <dbReference type="ARBA" id="ARBA00004651"/>
    </source>
</evidence>
<keyword evidence="8 12" id="KW-0418">Kinase</keyword>
<keyword evidence="10" id="KW-0472">Membrane</keyword>
<evidence type="ECO:0000313" key="12">
    <source>
        <dbReference type="EMBL" id="OZY83966.1"/>
    </source>
</evidence>
<dbReference type="InterPro" id="IPR036890">
    <property type="entry name" value="HATPase_C_sf"/>
</dbReference>
<feature type="transmembrane region" description="Helical" evidence="10">
    <location>
        <begin position="28"/>
        <end position="51"/>
    </location>
</feature>
<dbReference type="Pfam" id="PF02518">
    <property type="entry name" value="HATPase_c"/>
    <property type="match status" value="1"/>
</dbReference>
<dbReference type="Pfam" id="PF00512">
    <property type="entry name" value="HisKA"/>
    <property type="match status" value="1"/>
</dbReference>
<feature type="transmembrane region" description="Helical" evidence="10">
    <location>
        <begin position="173"/>
        <end position="194"/>
    </location>
</feature>
<dbReference type="SUPFAM" id="SSF47384">
    <property type="entry name" value="Homodimeric domain of signal transducing histidine kinase"/>
    <property type="match status" value="1"/>
</dbReference>
<dbReference type="SMART" id="SM00388">
    <property type="entry name" value="HisKA"/>
    <property type="match status" value="1"/>
</dbReference>
<comment type="catalytic activity">
    <reaction evidence="1">
        <text>ATP + protein L-histidine = ADP + protein N-phospho-L-histidine.</text>
        <dbReference type="EC" id="2.7.13.3"/>
    </reaction>
</comment>
<dbReference type="PROSITE" id="PS50109">
    <property type="entry name" value="HIS_KIN"/>
    <property type="match status" value="1"/>
</dbReference>
<evidence type="ECO:0000256" key="7">
    <source>
        <dbReference type="ARBA" id="ARBA00022741"/>
    </source>
</evidence>
<evidence type="ECO:0000256" key="3">
    <source>
        <dbReference type="ARBA" id="ARBA00012438"/>
    </source>
</evidence>
<keyword evidence="10" id="KW-1133">Transmembrane helix</keyword>
<feature type="domain" description="Histidine kinase" evidence="11">
    <location>
        <begin position="229"/>
        <end position="434"/>
    </location>
</feature>
<dbReference type="SUPFAM" id="SSF55874">
    <property type="entry name" value="ATPase domain of HSP90 chaperone/DNA topoisomerase II/histidine kinase"/>
    <property type="match status" value="1"/>
</dbReference>
<dbReference type="EC" id="2.7.13.3" evidence="3"/>
<protein>
    <recommendedName>
        <fullName evidence="3">histidine kinase</fullName>
        <ecNumber evidence="3">2.7.13.3</ecNumber>
    </recommendedName>
</protein>
<reference evidence="13" key="1">
    <citation type="submission" date="2017-05" db="EMBL/GenBank/DDBJ databases">
        <authorList>
            <person name="Barney B.M."/>
        </authorList>
    </citation>
    <scope>NUCLEOTIDE SEQUENCE [LARGE SCALE GENOMIC DNA]</scope>
    <source>
        <strain evidence="13">PSBB022</strain>
    </source>
</reference>
<evidence type="ECO:0000256" key="5">
    <source>
        <dbReference type="ARBA" id="ARBA00022553"/>
    </source>
</evidence>
<dbReference type="PRINTS" id="PR00344">
    <property type="entry name" value="BCTRLSENSOR"/>
</dbReference>
<comment type="subcellular location">
    <subcellularLocation>
        <location evidence="2">Cell membrane</location>
        <topology evidence="2">Multi-pass membrane protein</topology>
    </subcellularLocation>
</comment>
<dbReference type="GO" id="GO:0005524">
    <property type="term" value="F:ATP binding"/>
    <property type="evidence" value="ECO:0007669"/>
    <property type="project" value="UniProtKB-KW"/>
</dbReference>
<sequence length="443" mass="49324">MNSSNTTALVDNTNNRAPFTLADHGQHLGYWVIIRTLVLIFLGIAALFCLWQDAINLPFNEILIALVILTTVNLLTFSRLRQQLPVTDVEFFIQLLIDLACLSAVFYFSGGANNPFVSYFLVPICISAATLSSRYTLSITTLSIISYSVLLFFNIPLPALAPHQHHGENTLNLHVLGMWLNFFISAGLITYFVVKMARDLRQQEARLNRWREDQLRDEQVMAVATLAAGTAHELGTPLSSMKLLLNELRDEYHSNAALQKDLTLLQDQVAHCSTILRNLIATAEQTKDGQTAKEPIDSYCKTLLENWQLMRPDVVAQIHLASSNVAIECQFHPTIAQAILNLLNNAADASPAQIQIDIRWDTQQLYWTITDEGPGITEEIQSRLGKTFVSTKNKGMGIGLLLTQATINRYGGEVRLYNRAVRGAITELVLPLKPPSVTSNHNG</sequence>
<dbReference type="InterPro" id="IPR005467">
    <property type="entry name" value="His_kinase_dom"/>
</dbReference>
<dbReference type="InterPro" id="IPR036097">
    <property type="entry name" value="HisK_dim/P_sf"/>
</dbReference>
<dbReference type="CDD" id="cd00082">
    <property type="entry name" value="HisKA"/>
    <property type="match status" value="1"/>
</dbReference>
<dbReference type="SMART" id="SM00387">
    <property type="entry name" value="HATPase_c"/>
    <property type="match status" value="1"/>
</dbReference>
<dbReference type="Gene3D" id="1.10.287.130">
    <property type="match status" value="1"/>
</dbReference>
<keyword evidence="7" id="KW-0547">Nucleotide-binding</keyword>
<gene>
    <name evidence="12" type="ORF">CBP51_19460</name>
</gene>
<dbReference type="Gene3D" id="3.30.565.10">
    <property type="entry name" value="Histidine kinase-like ATPase, C-terminal domain"/>
    <property type="match status" value="1"/>
</dbReference>
<dbReference type="AlphaFoldDB" id="A0A266Q2X2"/>
<dbReference type="GO" id="GO:0000155">
    <property type="term" value="F:phosphorelay sensor kinase activity"/>
    <property type="evidence" value="ECO:0007669"/>
    <property type="project" value="InterPro"/>
</dbReference>
<dbReference type="PANTHER" id="PTHR44936:SF10">
    <property type="entry name" value="SENSOR PROTEIN RSTB"/>
    <property type="match status" value="1"/>
</dbReference>
<keyword evidence="4" id="KW-1003">Cell membrane</keyword>
<evidence type="ECO:0000256" key="9">
    <source>
        <dbReference type="ARBA" id="ARBA00022840"/>
    </source>
</evidence>
<evidence type="ECO:0000313" key="13">
    <source>
        <dbReference type="Proteomes" id="UP000216101"/>
    </source>
</evidence>
<keyword evidence="9" id="KW-0067">ATP-binding</keyword>
<feature type="transmembrane region" description="Helical" evidence="10">
    <location>
        <begin position="57"/>
        <end position="77"/>
    </location>
</feature>
<evidence type="ECO:0000256" key="10">
    <source>
        <dbReference type="SAM" id="Phobius"/>
    </source>
</evidence>
<proteinExistence type="predicted"/>
<comment type="caution">
    <text evidence="12">The sequence shown here is derived from an EMBL/GenBank/DDBJ whole genome shotgun (WGS) entry which is preliminary data.</text>
</comment>
<dbReference type="InterPro" id="IPR050980">
    <property type="entry name" value="2C_sensor_his_kinase"/>
</dbReference>
<evidence type="ECO:0000256" key="8">
    <source>
        <dbReference type="ARBA" id="ARBA00022777"/>
    </source>
</evidence>
<dbReference type="Proteomes" id="UP000216101">
    <property type="component" value="Unassembled WGS sequence"/>
</dbReference>
<dbReference type="PANTHER" id="PTHR44936">
    <property type="entry name" value="SENSOR PROTEIN CREC"/>
    <property type="match status" value="1"/>
</dbReference>
<dbReference type="InterPro" id="IPR003594">
    <property type="entry name" value="HATPase_dom"/>
</dbReference>
<organism evidence="12 13">
    <name type="scientific">Cellvibrio mixtus</name>
    <dbReference type="NCBI Taxonomy" id="39650"/>
    <lineage>
        <taxon>Bacteria</taxon>
        <taxon>Pseudomonadati</taxon>
        <taxon>Pseudomonadota</taxon>
        <taxon>Gammaproteobacteria</taxon>
        <taxon>Cellvibrionales</taxon>
        <taxon>Cellvibrionaceae</taxon>
        <taxon>Cellvibrio</taxon>
    </lineage>
</organism>
<evidence type="ECO:0000259" key="11">
    <source>
        <dbReference type="PROSITE" id="PS50109"/>
    </source>
</evidence>
<keyword evidence="6" id="KW-0808">Transferase</keyword>
<dbReference type="InterPro" id="IPR003661">
    <property type="entry name" value="HisK_dim/P_dom"/>
</dbReference>
<evidence type="ECO:0000256" key="6">
    <source>
        <dbReference type="ARBA" id="ARBA00022679"/>
    </source>
</evidence>
<evidence type="ECO:0000256" key="1">
    <source>
        <dbReference type="ARBA" id="ARBA00000085"/>
    </source>
</evidence>
<dbReference type="GO" id="GO:0005886">
    <property type="term" value="C:plasma membrane"/>
    <property type="evidence" value="ECO:0007669"/>
    <property type="project" value="UniProtKB-SubCell"/>
</dbReference>
<evidence type="ECO:0000256" key="4">
    <source>
        <dbReference type="ARBA" id="ARBA00022475"/>
    </source>
</evidence>
<keyword evidence="13" id="KW-1185">Reference proteome</keyword>